<evidence type="ECO:0000313" key="2">
    <source>
        <dbReference type="Proteomes" id="UP001155010"/>
    </source>
</evidence>
<proteinExistence type="predicted"/>
<dbReference type="Proteomes" id="UP001155010">
    <property type="component" value="Unassembled WGS sequence"/>
</dbReference>
<protein>
    <recommendedName>
        <fullName evidence="3">Secretion system C-terminal sorting domain-containing protein</fullName>
    </recommendedName>
</protein>
<gene>
    <name evidence="1" type="ORF">GGP83_000265</name>
</gene>
<reference evidence="1" key="1">
    <citation type="submission" date="2022-08" db="EMBL/GenBank/DDBJ databases">
        <title>Genomic Encyclopedia of Type Strains, Phase V (KMG-V): Genome sequencing to study the core and pangenomes of soil and plant-associated prokaryotes.</title>
        <authorList>
            <person name="Whitman W."/>
        </authorList>
    </citation>
    <scope>NUCLEOTIDE SEQUENCE</scope>
    <source>
        <strain evidence="1">SP2017</strain>
    </source>
</reference>
<sequence>MKAPVRGQFEAGRHRTRLSTSDLAPGMYFVRMQAGGTTRTRKLTVVR</sequence>
<comment type="caution">
    <text evidence="1">The sequence shown here is derived from an EMBL/GenBank/DDBJ whole genome shotgun (WGS) entry which is preliminary data.</text>
</comment>
<evidence type="ECO:0008006" key="3">
    <source>
        <dbReference type="Google" id="ProtNLM"/>
    </source>
</evidence>
<evidence type="ECO:0000313" key="1">
    <source>
        <dbReference type="EMBL" id="MCS3950339.1"/>
    </source>
</evidence>
<name>A0A9X2U5Q5_9BACT</name>
<accession>A0A9X2U5Q5</accession>
<dbReference type="EMBL" id="JANUBB010000001">
    <property type="protein sequence ID" value="MCS3950339.1"/>
    <property type="molecule type" value="Genomic_DNA"/>
</dbReference>
<dbReference type="NCBIfam" id="TIGR04183">
    <property type="entry name" value="Por_Secre_tail"/>
    <property type="match status" value="1"/>
</dbReference>
<dbReference type="InterPro" id="IPR026444">
    <property type="entry name" value="Secre_tail"/>
</dbReference>
<organism evidence="1 2">
    <name type="scientific">Salinibacter ruber</name>
    <dbReference type="NCBI Taxonomy" id="146919"/>
    <lineage>
        <taxon>Bacteria</taxon>
        <taxon>Pseudomonadati</taxon>
        <taxon>Rhodothermota</taxon>
        <taxon>Rhodothermia</taxon>
        <taxon>Rhodothermales</taxon>
        <taxon>Salinibacteraceae</taxon>
        <taxon>Salinibacter</taxon>
    </lineage>
</organism>
<dbReference type="AlphaFoldDB" id="A0A9X2U5Q5"/>